<accession>A0ABP9SHU8</accession>
<evidence type="ECO:0000313" key="2">
    <source>
        <dbReference type="EMBL" id="GAA5195548.1"/>
    </source>
</evidence>
<comment type="caution">
    <text evidence="2">The sequence shown here is derived from an EMBL/GenBank/DDBJ whole genome shotgun (WGS) entry which is preliminary data.</text>
</comment>
<name>A0ABP9SHU8_9ACTN</name>
<keyword evidence="3" id="KW-1185">Reference proteome</keyword>
<sequence>MEDVVRQVAQAVLYEGYLLWPYRRSALKNQHRWTIGGVYPSSCGSAYDAGPCVVQTQCLLTAEPGASVEVRVRFLQVVARDVSRLREGRLEPVRELSVGNRRLLSWEEATEREVVSEPLPLAGLSVVPHRVPVEIEGGSDIEWLLDPGDGPVTPAGDEDPRTGAVVRHWRALRGGIDIQAETVAPDTYRLTVRVVNTTDWRGIDRIGALRRTFVSAHTIIRAERARLVSLADPPAELAALAAECDNIDTWPVLVGAEGDGHTMLSAPVILPDYPQVAPESPGDLFDATEIDQLLTLSIMTLGEEERREMRDSDPRAREILDRCAALTPEQLMRLHGRLRELRPIGTPPEQARGLEPLTVPAGTSDATLPLGPRDPAERLFSFESGAGEIPA</sequence>
<dbReference type="Proteomes" id="UP001501570">
    <property type="component" value="Unassembled WGS sequence"/>
</dbReference>
<feature type="region of interest" description="Disordered" evidence="1">
    <location>
        <begin position="343"/>
        <end position="391"/>
    </location>
</feature>
<protein>
    <submittedName>
        <fullName evidence="2">Uncharacterized protein</fullName>
    </submittedName>
</protein>
<reference evidence="3" key="1">
    <citation type="journal article" date="2019" name="Int. J. Syst. Evol. Microbiol.">
        <title>The Global Catalogue of Microorganisms (GCM) 10K type strain sequencing project: providing services to taxonomists for standard genome sequencing and annotation.</title>
        <authorList>
            <consortium name="The Broad Institute Genomics Platform"/>
            <consortium name="The Broad Institute Genome Sequencing Center for Infectious Disease"/>
            <person name="Wu L."/>
            <person name="Ma J."/>
        </authorList>
    </citation>
    <scope>NUCLEOTIDE SEQUENCE [LARGE SCALE GENOMIC DNA]</scope>
    <source>
        <strain evidence="3">JCM 18304</strain>
    </source>
</reference>
<evidence type="ECO:0000313" key="3">
    <source>
        <dbReference type="Proteomes" id="UP001501570"/>
    </source>
</evidence>
<gene>
    <name evidence="2" type="ORF">GCM10023322_62480</name>
</gene>
<dbReference type="EMBL" id="BAABJQ010000024">
    <property type="protein sequence ID" value="GAA5195548.1"/>
    <property type="molecule type" value="Genomic_DNA"/>
</dbReference>
<dbReference type="RefSeq" id="WP_345635687.1">
    <property type="nucleotide sequence ID" value="NZ_BAABJQ010000024.1"/>
</dbReference>
<evidence type="ECO:0000256" key="1">
    <source>
        <dbReference type="SAM" id="MobiDB-lite"/>
    </source>
</evidence>
<organism evidence="2 3">
    <name type="scientific">Rugosimonospora acidiphila</name>
    <dbReference type="NCBI Taxonomy" id="556531"/>
    <lineage>
        <taxon>Bacteria</taxon>
        <taxon>Bacillati</taxon>
        <taxon>Actinomycetota</taxon>
        <taxon>Actinomycetes</taxon>
        <taxon>Micromonosporales</taxon>
        <taxon>Micromonosporaceae</taxon>
        <taxon>Rugosimonospora</taxon>
    </lineage>
</organism>
<proteinExistence type="predicted"/>